<dbReference type="InterPro" id="IPR047165">
    <property type="entry name" value="RHG17/44/SH3BP1-like"/>
</dbReference>
<dbReference type="GO" id="GO:0035020">
    <property type="term" value="P:regulation of Rac protein signal transduction"/>
    <property type="evidence" value="ECO:0007669"/>
    <property type="project" value="TreeGrafter"/>
</dbReference>
<dbReference type="Pfam" id="PF03114">
    <property type="entry name" value="BAR"/>
    <property type="match status" value="1"/>
</dbReference>
<dbReference type="AlphaFoldDB" id="A0A0L7LS79"/>
<dbReference type="InterPro" id="IPR027267">
    <property type="entry name" value="AH/BAR_dom_sf"/>
</dbReference>
<dbReference type="PANTHER" id="PTHR14130">
    <property type="entry name" value="3BP-1 RELATED RHOGAP"/>
    <property type="match status" value="1"/>
</dbReference>
<feature type="coiled-coil region" evidence="3">
    <location>
        <begin position="22"/>
        <end position="49"/>
    </location>
</feature>
<evidence type="ECO:0000313" key="7">
    <source>
        <dbReference type="Proteomes" id="UP000037510"/>
    </source>
</evidence>
<evidence type="ECO:0000313" key="6">
    <source>
        <dbReference type="EMBL" id="KOB78056.1"/>
    </source>
</evidence>
<dbReference type="Gene3D" id="1.10.555.10">
    <property type="entry name" value="Rho GTPase activation protein"/>
    <property type="match status" value="1"/>
</dbReference>
<sequence>MKKQFYRVKQLADQTFSRSGKGETLSDELQTADRKVEHLRNALQLVSKKITTGAGSTQGQDPAAREKRLKKLPEYILGLAMCEASNYDDDDSILKYILYECGKDIFIVQLTRYNYPQSINTFIVCAGKTEKFLANEIAEHELKVEQLVVGPLTTISDQDLPAIMKAKKQLSRLISEKDSAASRYHHLERQKEENPAKLTSAREELEDAGIKVEAARDLLAADMFALVAKEAQLAHTLLQYVKLQRAYHESALHSLQDTVPELERFISTSKVRRMKLSLDAGLFNVPVTRDYRDMHVVASVLKCYLRELPEPLLTYRLYEHFVTASRCPSEQLRLNAVWEAIHLLPDANYQNLRYLIKFLSTLTQNQSTNKMTPSNLAIVIAPNLLWAADESTFDMNITTAVNCVVELLIKHADWFFAEEVNFFISFTKEELLPDQCEYGFSPSFAQGYPQTAALNQDQSNGEYSSMSKSMFDYNHQAVNKVDGPGRHSRSNSHDTSLILLENEMKKAQSNSSLSDQSSPPHGSPKPILRRKNKPLAPVPPNFTPDKKKVESQTQTSSEPAKVENEKPAKPPRPVLSDSGKLITGVQTINRSTYRQNKALKEEAARLGMGSRDNLSDTRRQSLELEKEQLDALKGGEKGDKETTLVVKNVSAQSGVVGRMKV</sequence>
<evidence type="ECO:0000256" key="3">
    <source>
        <dbReference type="SAM" id="Coils"/>
    </source>
</evidence>
<comment type="caution">
    <text evidence="6">The sequence shown here is derived from an EMBL/GenBank/DDBJ whole genome shotgun (WGS) entry which is preliminary data.</text>
</comment>
<gene>
    <name evidence="6" type="ORF">OBRU01_03197</name>
</gene>
<dbReference type="Proteomes" id="UP000037510">
    <property type="component" value="Unassembled WGS sequence"/>
</dbReference>
<name>A0A0L7LS79_OPEBR</name>
<dbReference type="InterPro" id="IPR004148">
    <property type="entry name" value="BAR_dom"/>
</dbReference>
<dbReference type="EMBL" id="JTDY01000251">
    <property type="protein sequence ID" value="KOB78056.1"/>
    <property type="molecule type" value="Genomic_DNA"/>
</dbReference>
<dbReference type="GO" id="GO:0007165">
    <property type="term" value="P:signal transduction"/>
    <property type="evidence" value="ECO:0007669"/>
    <property type="project" value="InterPro"/>
</dbReference>
<keyword evidence="2" id="KW-0597">Phosphoprotein</keyword>
<feature type="domain" description="Rho-GAP" evidence="5">
    <location>
        <begin position="231"/>
        <end position="416"/>
    </location>
</feature>
<evidence type="ECO:0000256" key="2">
    <source>
        <dbReference type="ARBA" id="ARBA00022553"/>
    </source>
</evidence>
<feature type="coiled-coil region" evidence="3">
    <location>
        <begin position="163"/>
        <end position="218"/>
    </location>
</feature>
<evidence type="ECO:0000259" key="5">
    <source>
        <dbReference type="PROSITE" id="PS50238"/>
    </source>
</evidence>
<dbReference type="SMART" id="SM00721">
    <property type="entry name" value="BAR"/>
    <property type="match status" value="1"/>
</dbReference>
<feature type="non-terminal residue" evidence="6">
    <location>
        <position position="661"/>
    </location>
</feature>
<dbReference type="GO" id="GO:0005737">
    <property type="term" value="C:cytoplasm"/>
    <property type="evidence" value="ECO:0007669"/>
    <property type="project" value="InterPro"/>
</dbReference>
<feature type="compositionally biased region" description="Low complexity" evidence="4">
    <location>
        <begin position="509"/>
        <end position="520"/>
    </location>
</feature>
<dbReference type="Pfam" id="PF00620">
    <property type="entry name" value="RhoGAP"/>
    <property type="match status" value="1"/>
</dbReference>
<dbReference type="InterPro" id="IPR000198">
    <property type="entry name" value="RhoGAP_dom"/>
</dbReference>
<keyword evidence="1" id="KW-0343">GTPase activation</keyword>
<dbReference type="InterPro" id="IPR008936">
    <property type="entry name" value="Rho_GTPase_activation_prot"/>
</dbReference>
<protein>
    <submittedName>
        <fullName evidence="6">Putative nadrin</fullName>
    </submittedName>
</protein>
<dbReference type="PROSITE" id="PS50238">
    <property type="entry name" value="RHOGAP"/>
    <property type="match status" value="1"/>
</dbReference>
<organism evidence="6 7">
    <name type="scientific">Operophtera brumata</name>
    <name type="common">Winter moth</name>
    <name type="synonym">Phalaena brumata</name>
    <dbReference type="NCBI Taxonomy" id="104452"/>
    <lineage>
        <taxon>Eukaryota</taxon>
        <taxon>Metazoa</taxon>
        <taxon>Ecdysozoa</taxon>
        <taxon>Arthropoda</taxon>
        <taxon>Hexapoda</taxon>
        <taxon>Insecta</taxon>
        <taxon>Pterygota</taxon>
        <taxon>Neoptera</taxon>
        <taxon>Endopterygota</taxon>
        <taxon>Lepidoptera</taxon>
        <taxon>Glossata</taxon>
        <taxon>Ditrysia</taxon>
        <taxon>Geometroidea</taxon>
        <taxon>Geometridae</taxon>
        <taxon>Larentiinae</taxon>
        <taxon>Operophtera</taxon>
    </lineage>
</organism>
<dbReference type="SUPFAM" id="SSF48350">
    <property type="entry name" value="GTPase activation domain, GAP"/>
    <property type="match status" value="1"/>
</dbReference>
<dbReference type="PANTHER" id="PTHR14130:SF14">
    <property type="entry name" value="RHO GTPASE-ACTIVATING PROTEIN 92B"/>
    <property type="match status" value="1"/>
</dbReference>
<accession>A0A0L7LS79</accession>
<keyword evidence="7" id="KW-1185">Reference proteome</keyword>
<dbReference type="Gene3D" id="1.20.1270.60">
    <property type="entry name" value="Arfaptin homology (AH) domain/BAR domain"/>
    <property type="match status" value="2"/>
</dbReference>
<dbReference type="SMART" id="SM00324">
    <property type="entry name" value="RhoGAP"/>
    <property type="match status" value="1"/>
</dbReference>
<feature type="region of interest" description="Disordered" evidence="4">
    <location>
        <begin position="506"/>
        <end position="581"/>
    </location>
</feature>
<evidence type="ECO:0000256" key="4">
    <source>
        <dbReference type="SAM" id="MobiDB-lite"/>
    </source>
</evidence>
<proteinExistence type="predicted"/>
<dbReference type="STRING" id="104452.A0A0L7LS79"/>
<dbReference type="GO" id="GO:0032956">
    <property type="term" value="P:regulation of actin cytoskeleton organization"/>
    <property type="evidence" value="ECO:0007669"/>
    <property type="project" value="TreeGrafter"/>
</dbReference>
<reference evidence="6 7" key="1">
    <citation type="journal article" date="2015" name="Genome Biol. Evol.">
        <title>The genome of winter moth (Operophtera brumata) provides a genomic perspective on sexual dimorphism and phenology.</title>
        <authorList>
            <person name="Derks M.F."/>
            <person name="Smit S."/>
            <person name="Salis L."/>
            <person name="Schijlen E."/>
            <person name="Bossers A."/>
            <person name="Mateman C."/>
            <person name="Pijl A.S."/>
            <person name="de Ridder D."/>
            <person name="Groenen M.A."/>
            <person name="Visser M.E."/>
            <person name="Megens H.J."/>
        </authorList>
    </citation>
    <scope>NUCLEOTIDE SEQUENCE [LARGE SCALE GENOMIC DNA]</scope>
    <source>
        <strain evidence="6">WM2013NL</strain>
        <tissue evidence="6">Head and thorax</tissue>
    </source>
</reference>
<evidence type="ECO:0000256" key="1">
    <source>
        <dbReference type="ARBA" id="ARBA00022468"/>
    </source>
</evidence>
<dbReference type="SUPFAM" id="SSF103657">
    <property type="entry name" value="BAR/IMD domain-like"/>
    <property type="match status" value="1"/>
</dbReference>
<dbReference type="GO" id="GO:0005096">
    <property type="term" value="F:GTPase activator activity"/>
    <property type="evidence" value="ECO:0007669"/>
    <property type="project" value="UniProtKB-KW"/>
</dbReference>
<keyword evidence="3" id="KW-0175">Coiled coil</keyword>